<dbReference type="Proteomes" id="UP001319867">
    <property type="component" value="Chromosome"/>
</dbReference>
<protein>
    <recommendedName>
        <fullName evidence="3">DUF2490 domain-containing protein</fullName>
    </recommendedName>
</protein>
<reference evidence="1 2" key="2">
    <citation type="journal article" date="2022" name="Microorganisms">
        <title>Complete Genome Sequences of Two Flavobacterium ammonificans Strains and a Flavobacterium ammoniigenes Strain of Ammonifying Bacterioplankton Isolated from Surface River Water.</title>
        <authorList>
            <person name="Suda W."/>
            <person name="Ogata Y."/>
            <person name="Shindo C."/>
            <person name="Watanabe K."/>
        </authorList>
    </citation>
    <scope>NUCLEOTIDE SEQUENCE [LARGE SCALE GENOMIC DNA]</scope>
    <source>
        <strain evidence="1 2">GENT5</strain>
    </source>
</reference>
<reference evidence="1 2" key="1">
    <citation type="journal article" date="2022" name="Int. J. Syst. Evol. Microbiol.">
        <title>Flavobacterium ammonificans sp. nov. and Flavobacterium ammoniigenes sp. nov., ammonifying bacteria isolated from surface river water.</title>
        <authorList>
            <person name="Watanabe K."/>
            <person name="Kitamura T."/>
            <person name="Ogata Y."/>
            <person name="Shindo C."/>
            <person name="Suda W."/>
        </authorList>
    </citation>
    <scope>NUCLEOTIDE SEQUENCE [LARGE SCALE GENOMIC DNA]</scope>
    <source>
        <strain evidence="1 2">GENT5</strain>
    </source>
</reference>
<sequence length="233" mass="27180">MKSKKNALLLVILVFIVIPTYHVLAQTSKSDPKDNQGWYGVKLKLDLPNGWETNLDFQTRFINDLQLYNGSYSSIGVTKKINNTIELQSDYRLALVQKGTFHRISVGGEATKEIDHFKMGLRLLIQNQLQDFEDELKSNQKEVYWRARFETDYAPTDRIDLYISTEPIMKFGENRSIDNWRNTAGIKIQVANRTKLNLFYIYRLDYAKATYDRLFQVFGANIEYTLKIKKGRS</sequence>
<evidence type="ECO:0008006" key="3">
    <source>
        <dbReference type="Google" id="ProtNLM"/>
    </source>
</evidence>
<evidence type="ECO:0000313" key="1">
    <source>
        <dbReference type="EMBL" id="BDB54329.1"/>
    </source>
</evidence>
<organism evidence="1 2">
    <name type="scientific">Flavobacterium ammoniigenes</name>
    <dbReference type="NCBI Taxonomy" id="1751095"/>
    <lineage>
        <taxon>Bacteria</taxon>
        <taxon>Pseudomonadati</taxon>
        <taxon>Bacteroidota</taxon>
        <taxon>Flavobacteriia</taxon>
        <taxon>Flavobacteriales</taxon>
        <taxon>Flavobacteriaceae</taxon>
        <taxon>Flavobacterium</taxon>
    </lineage>
</organism>
<dbReference type="RefSeq" id="WP_229318070.1">
    <property type="nucleotide sequence ID" value="NZ_AP025184.1"/>
</dbReference>
<gene>
    <name evidence="1" type="ORF">GENT5_06340</name>
</gene>
<name>A0ABN6KY75_9FLAO</name>
<proteinExistence type="predicted"/>
<keyword evidence="2" id="KW-1185">Reference proteome</keyword>
<accession>A0ABN6KY75</accession>
<dbReference type="InterPro" id="IPR019619">
    <property type="entry name" value="DUF2490"/>
</dbReference>
<dbReference type="Pfam" id="PF10677">
    <property type="entry name" value="DUF2490"/>
    <property type="match status" value="1"/>
</dbReference>
<evidence type="ECO:0000313" key="2">
    <source>
        <dbReference type="Proteomes" id="UP001319867"/>
    </source>
</evidence>
<dbReference type="EMBL" id="AP025184">
    <property type="protein sequence ID" value="BDB54329.1"/>
    <property type="molecule type" value="Genomic_DNA"/>
</dbReference>